<feature type="compositionally biased region" description="Low complexity" evidence="5">
    <location>
        <begin position="12"/>
        <end position="23"/>
    </location>
</feature>
<feature type="compositionally biased region" description="Low complexity" evidence="5">
    <location>
        <begin position="78"/>
        <end position="95"/>
    </location>
</feature>
<evidence type="ECO:0000256" key="5">
    <source>
        <dbReference type="SAM" id="MobiDB-lite"/>
    </source>
</evidence>
<proteinExistence type="predicted"/>
<feature type="transmembrane region" description="Helical" evidence="6">
    <location>
        <begin position="189"/>
        <end position="208"/>
    </location>
</feature>
<evidence type="ECO:0000259" key="7">
    <source>
        <dbReference type="Pfam" id="PF05154"/>
    </source>
</evidence>
<feature type="region of interest" description="Disordered" evidence="5">
    <location>
        <begin position="1"/>
        <end position="112"/>
    </location>
</feature>
<evidence type="ECO:0000313" key="9">
    <source>
        <dbReference type="Proteomes" id="UP001589733"/>
    </source>
</evidence>
<feature type="transmembrane region" description="Helical" evidence="6">
    <location>
        <begin position="163"/>
        <end position="183"/>
    </location>
</feature>
<reference evidence="8 9" key="1">
    <citation type="submission" date="2024-09" db="EMBL/GenBank/DDBJ databases">
        <authorList>
            <person name="Sun Q."/>
            <person name="Mori K."/>
        </authorList>
    </citation>
    <scope>NUCLEOTIDE SEQUENCE [LARGE SCALE GENOMIC DNA]</scope>
    <source>
        <strain evidence="8 9">JCM 13503</strain>
    </source>
</reference>
<comment type="subcellular location">
    <subcellularLocation>
        <location evidence="1">Membrane</location>
        <topology evidence="1">Multi-pass membrane protein</topology>
    </subcellularLocation>
</comment>
<sequence length="226" mass="23543">MTNDPNNPGPKPDASTSSDSPTSGNAPHWADSFDTRAAPSVDLGKHAETVPSHTATPTPSHTPYRSDDPFGQVTGGQSTPAPTAYASAPTHQPAPMGQPAPQPTSSQLWSEAQASVQSSVQGGLNQIASADTSTKKLIAGLLAIFLGSLGIHKFYLGMTRAGVIMLAATIGGWFLGVIGSLIIVGAVFFLIPLAMSILGLIEGILYLTKSDAEFDAKYVRGKQEWL</sequence>
<name>A0ABV6B5D5_9DEIO</name>
<evidence type="ECO:0000256" key="1">
    <source>
        <dbReference type="ARBA" id="ARBA00004141"/>
    </source>
</evidence>
<feature type="transmembrane region" description="Helical" evidence="6">
    <location>
        <begin position="137"/>
        <end position="156"/>
    </location>
</feature>
<dbReference type="Pfam" id="PF05154">
    <property type="entry name" value="TM2"/>
    <property type="match status" value="1"/>
</dbReference>
<comment type="caution">
    <text evidence="8">The sequence shown here is derived from an EMBL/GenBank/DDBJ whole genome shotgun (WGS) entry which is preliminary data.</text>
</comment>
<gene>
    <name evidence="8" type="ORF">ACFFLM_16940</name>
</gene>
<evidence type="ECO:0000256" key="4">
    <source>
        <dbReference type="ARBA" id="ARBA00023136"/>
    </source>
</evidence>
<evidence type="ECO:0000256" key="6">
    <source>
        <dbReference type="SAM" id="Phobius"/>
    </source>
</evidence>
<feature type="compositionally biased region" description="Low complexity" evidence="5">
    <location>
        <begin position="51"/>
        <end position="63"/>
    </location>
</feature>
<organism evidence="8 9">
    <name type="scientific">Deinococcus oregonensis</name>
    <dbReference type="NCBI Taxonomy" id="1805970"/>
    <lineage>
        <taxon>Bacteria</taxon>
        <taxon>Thermotogati</taxon>
        <taxon>Deinococcota</taxon>
        <taxon>Deinococci</taxon>
        <taxon>Deinococcales</taxon>
        <taxon>Deinococcaceae</taxon>
        <taxon>Deinococcus</taxon>
    </lineage>
</organism>
<keyword evidence="9" id="KW-1185">Reference proteome</keyword>
<keyword evidence="4 6" id="KW-0472">Membrane</keyword>
<evidence type="ECO:0000313" key="8">
    <source>
        <dbReference type="EMBL" id="MFB9993651.1"/>
    </source>
</evidence>
<dbReference type="EMBL" id="JBHLYR010000052">
    <property type="protein sequence ID" value="MFB9993651.1"/>
    <property type="molecule type" value="Genomic_DNA"/>
</dbReference>
<keyword evidence="3 6" id="KW-1133">Transmembrane helix</keyword>
<dbReference type="Proteomes" id="UP001589733">
    <property type="component" value="Unassembled WGS sequence"/>
</dbReference>
<evidence type="ECO:0000256" key="3">
    <source>
        <dbReference type="ARBA" id="ARBA00022989"/>
    </source>
</evidence>
<keyword evidence="2 6" id="KW-0812">Transmembrane</keyword>
<evidence type="ECO:0000256" key="2">
    <source>
        <dbReference type="ARBA" id="ARBA00022692"/>
    </source>
</evidence>
<feature type="domain" description="TM2" evidence="7">
    <location>
        <begin position="134"/>
        <end position="178"/>
    </location>
</feature>
<dbReference type="RefSeq" id="WP_380012905.1">
    <property type="nucleotide sequence ID" value="NZ_JBHLYR010000052.1"/>
</dbReference>
<protein>
    <submittedName>
        <fullName evidence="8">NINE protein</fullName>
    </submittedName>
</protein>
<dbReference type="InterPro" id="IPR007829">
    <property type="entry name" value="TM2"/>
</dbReference>
<accession>A0ABV6B5D5</accession>